<dbReference type="PROSITE" id="PS50855">
    <property type="entry name" value="COX1"/>
    <property type="match status" value="1"/>
</dbReference>
<accession>A0ABT1HV58</accession>
<dbReference type="InterPro" id="IPR036927">
    <property type="entry name" value="Cyt_c_oxase-like_su1_sf"/>
</dbReference>
<feature type="transmembrane region" description="Helical" evidence="18">
    <location>
        <begin position="357"/>
        <end position="377"/>
    </location>
</feature>
<keyword evidence="6 17" id="KW-0679">Respiratory chain</keyword>
<comment type="caution">
    <text evidence="20">The sequence shown here is derived from an EMBL/GenBank/DDBJ whole genome shotgun (WGS) entry which is preliminary data.</text>
</comment>
<feature type="transmembrane region" description="Helical" evidence="18">
    <location>
        <begin position="264"/>
        <end position="283"/>
    </location>
</feature>
<dbReference type="Proteomes" id="UP001205311">
    <property type="component" value="Unassembled WGS sequence"/>
</dbReference>
<evidence type="ECO:0000256" key="4">
    <source>
        <dbReference type="ARBA" id="ARBA00022448"/>
    </source>
</evidence>
<evidence type="ECO:0000256" key="13">
    <source>
        <dbReference type="ARBA" id="ARBA00023008"/>
    </source>
</evidence>
<feature type="transmembrane region" description="Helical" evidence="18">
    <location>
        <begin position="79"/>
        <end position="104"/>
    </location>
</feature>
<evidence type="ECO:0000256" key="9">
    <source>
        <dbReference type="ARBA" id="ARBA00022967"/>
    </source>
</evidence>
<feature type="transmembrane region" description="Helical" evidence="18">
    <location>
        <begin position="316"/>
        <end position="336"/>
    </location>
</feature>
<feature type="transmembrane region" description="Helical" evidence="18">
    <location>
        <begin position="205"/>
        <end position="233"/>
    </location>
</feature>
<keyword evidence="4 17" id="KW-0813">Transport</keyword>
<keyword evidence="7 17" id="KW-0812">Transmembrane</keyword>
<dbReference type="PANTHER" id="PTHR10422:SF18">
    <property type="entry name" value="CYTOCHROME C OXIDASE SUBUNIT 1"/>
    <property type="match status" value="1"/>
</dbReference>
<evidence type="ECO:0000256" key="6">
    <source>
        <dbReference type="ARBA" id="ARBA00022660"/>
    </source>
</evidence>
<evidence type="ECO:0000256" key="10">
    <source>
        <dbReference type="ARBA" id="ARBA00022982"/>
    </source>
</evidence>
<evidence type="ECO:0000313" key="20">
    <source>
        <dbReference type="EMBL" id="MCP2259406.1"/>
    </source>
</evidence>
<dbReference type="InterPro" id="IPR014241">
    <property type="entry name" value="Cyt_c_oxidase_su1_bac"/>
</dbReference>
<gene>
    <name evidence="20" type="ORF">LX15_003107</name>
</gene>
<evidence type="ECO:0000256" key="3">
    <source>
        <dbReference type="ARBA" id="ARBA00009578"/>
    </source>
</evidence>
<organism evidence="20 21">
    <name type="scientific">Streptoalloteichus tenebrarius (strain ATCC 17920 / DSM 40477 / JCM 4838 / CBS 697.72 / NBRC 16177 / NCIMB 11028 / NRRL B-12390 / A12253. 1 / ISP 5477)</name>
    <name type="common">Streptomyces tenebrarius</name>
    <dbReference type="NCBI Taxonomy" id="1933"/>
    <lineage>
        <taxon>Bacteria</taxon>
        <taxon>Bacillati</taxon>
        <taxon>Actinomycetota</taxon>
        <taxon>Actinomycetes</taxon>
        <taxon>Pseudonocardiales</taxon>
        <taxon>Pseudonocardiaceae</taxon>
        <taxon>Streptoalloteichus</taxon>
    </lineage>
</organism>
<evidence type="ECO:0000256" key="17">
    <source>
        <dbReference type="RuleBase" id="RU000370"/>
    </source>
</evidence>
<dbReference type="InterPro" id="IPR023616">
    <property type="entry name" value="Cyt_c_oxase-like_su1_dom"/>
</dbReference>
<feature type="transmembrane region" description="Helical" evidence="18">
    <location>
        <begin position="427"/>
        <end position="449"/>
    </location>
</feature>
<sequence length="566" mass="63008">MTTVARTPVEIRPEGEHRPPKGSRLLALLWTTDPKRIGLLYLVTAFAFFLVGGAMAMLLRAELARPGLQFLSTEQYNQLFTMHGTVMLLLYATPILFGFANFVLPLQIGSPDVAFPRLNALSYWLFLFGGVLVVSGFLMPGGAADFGWFAYTPLSGVRHSPGMGGNVWAAGLIVSGLGTILGAVNMFTTVICLRAPGMTMFRMPIFTWNILVTSLMVLLAFPVLTAALFALLADRHLGAHAFDPANGGAILWQHLFWFFGHPEVYIVALPFFGIVTEVIPVFSRKPIFGYKMLVVATWAIAALSMIVWAHHMFATGAVLLPFFSMATFLIAVPTGIKFFNWSLTMFRGQLTFETPMLFSLGFLLTFLLGGLSGIILASPPLDFHVTDTYFVVAHFHYVLFGTIVFATFAGIYFWFPKMTGRLLDEPLGRLHFWTTFLGFHGTFLVQHWLGSQGMPRRYADYLPTDGFTPLNTISTIGAFLLGAATLPFLWNVFRSYRYGTRVDVDDPWGHGNSLEWATSCPPPRHNFLALPRIRSERPAFDLHYPALALHQQPEAHPKVRKVHEAE</sequence>
<evidence type="ECO:0000256" key="16">
    <source>
        <dbReference type="ARBA" id="ARBA00047816"/>
    </source>
</evidence>
<feature type="transmembrane region" description="Helical" evidence="18">
    <location>
        <begin position="168"/>
        <end position="193"/>
    </location>
</feature>
<keyword evidence="9" id="KW-1278">Translocase</keyword>
<keyword evidence="11 18" id="KW-1133">Transmembrane helix</keyword>
<dbReference type="InterPro" id="IPR000883">
    <property type="entry name" value="Cyt_C_Oxase_1"/>
</dbReference>
<evidence type="ECO:0000256" key="8">
    <source>
        <dbReference type="ARBA" id="ARBA00022723"/>
    </source>
</evidence>
<dbReference type="EC" id="7.1.1.9" evidence="18"/>
<evidence type="ECO:0000259" key="19">
    <source>
        <dbReference type="PROSITE" id="PS50855"/>
    </source>
</evidence>
<dbReference type="RefSeq" id="WP_253670296.1">
    <property type="nucleotide sequence ID" value="NZ_JAMTCP010000016.1"/>
</dbReference>
<proteinExistence type="inferred from homology"/>
<dbReference type="PRINTS" id="PR01165">
    <property type="entry name" value="CYCOXIDASEI"/>
</dbReference>
<dbReference type="PROSITE" id="PS00077">
    <property type="entry name" value="COX1_CUB"/>
    <property type="match status" value="1"/>
</dbReference>
<comment type="function">
    <text evidence="15 18">Cytochrome c oxidase is the component of the respiratory chain that catalyzes the reduction of oxygen to water. Subunits 1-3 form the functional core of the enzyme complex. CO I is the catalytic subunit of the enzyme. Electrons originating in cytochrome c are transferred via the copper A center of subunit 2 and heme A of subunit 1 to the bimetallic center formed by heme A3 and copper B.</text>
</comment>
<evidence type="ECO:0000256" key="11">
    <source>
        <dbReference type="ARBA" id="ARBA00022989"/>
    </source>
</evidence>
<protein>
    <recommendedName>
        <fullName evidence="18">Cytochrome c oxidase subunit 1</fullName>
        <ecNumber evidence="18">7.1.1.9</ecNumber>
    </recommendedName>
</protein>
<dbReference type="InterPro" id="IPR023615">
    <property type="entry name" value="Cyt_c_Oxase_su1_BS"/>
</dbReference>
<keyword evidence="14 18" id="KW-0472">Membrane</keyword>
<evidence type="ECO:0000256" key="1">
    <source>
        <dbReference type="ARBA" id="ARBA00004141"/>
    </source>
</evidence>
<dbReference type="Pfam" id="PF00115">
    <property type="entry name" value="COX1"/>
    <property type="match status" value="1"/>
</dbReference>
<comment type="catalytic activity">
    <reaction evidence="16 18">
        <text>4 Fe(II)-[cytochrome c] + O2 + 8 H(+)(in) = 4 Fe(III)-[cytochrome c] + 2 H2O + 4 H(+)(out)</text>
        <dbReference type="Rhea" id="RHEA:11436"/>
        <dbReference type="Rhea" id="RHEA-COMP:10350"/>
        <dbReference type="Rhea" id="RHEA-COMP:14399"/>
        <dbReference type="ChEBI" id="CHEBI:15377"/>
        <dbReference type="ChEBI" id="CHEBI:15378"/>
        <dbReference type="ChEBI" id="CHEBI:15379"/>
        <dbReference type="ChEBI" id="CHEBI:29033"/>
        <dbReference type="ChEBI" id="CHEBI:29034"/>
        <dbReference type="EC" id="7.1.1.9"/>
    </reaction>
</comment>
<comment type="subcellular location">
    <subcellularLocation>
        <location evidence="18">Cell membrane</location>
        <topology evidence="18">Multi-pass membrane protein</topology>
    </subcellularLocation>
    <subcellularLocation>
        <location evidence="1">Membrane</location>
        <topology evidence="1">Multi-pass membrane protein</topology>
    </subcellularLocation>
</comment>
<evidence type="ECO:0000256" key="15">
    <source>
        <dbReference type="ARBA" id="ARBA00025218"/>
    </source>
</evidence>
<keyword evidence="10 17" id="KW-0249">Electron transport</keyword>
<dbReference type="PANTHER" id="PTHR10422">
    <property type="entry name" value="CYTOCHROME C OXIDASE SUBUNIT 1"/>
    <property type="match status" value="1"/>
</dbReference>
<comment type="pathway">
    <text evidence="2 18">Energy metabolism; oxidative phosphorylation.</text>
</comment>
<evidence type="ECO:0000256" key="18">
    <source>
        <dbReference type="RuleBase" id="RU363061"/>
    </source>
</evidence>
<dbReference type="Gene3D" id="1.20.210.10">
    <property type="entry name" value="Cytochrome c oxidase-like, subunit I domain"/>
    <property type="match status" value="1"/>
</dbReference>
<evidence type="ECO:0000256" key="14">
    <source>
        <dbReference type="ARBA" id="ARBA00023136"/>
    </source>
</evidence>
<keyword evidence="18" id="KW-1003">Cell membrane</keyword>
<keyword evidence="21" id="KW-1185">Reference proteome</keyword>
<reference evidence="20 21" key="1">
    <citation type="submission" date="2022-06" db="EMBL/GenBank/DDBJ databases">
        <title>Genomic Encyclopedia of Archaeal and Bacterial Type Strains, Phase II (KMG-II): from individual species to whole genera.</title>
        <authorList>
            <person name="Goeker M."/>
        </authorList>
    </citation>
    <scope>NUCLEOTIDE SEQUENCE [LARGE SCALE GENOMIC DNA]</scope>
    <source>
        <strain evidence="20 21">DSM 40477</strain>
    </source>
</reference>
<feature type="transmembrane region" description="Helical" evidence="18">
    <location>
        <begin position="397"/>
        <end position="415"/>
    </location>
</feature>
<comment type="similarity">
    <text evidence="3 17">Belongs to the heme-copper respiratory oxidase family.</text>
</comment>
<feature type="domain" description="Cytochrome oxidase subunit I profile" evidence="19">
    <location>
        <begin position="24"/>
        <end position="534"/>
    </location>
</feature>
<feature type="transmembrane region" description="Helical" evidence="18">
    <location>
        <begin position="124"/>
        <end position="148"/>
    </location>
</feature>
<dbReference type="NCBIfam" id="TIGR02891">
    <property type="entry name" value="CtaD_CoxA"/>
    <property type="match status" value="1"/>
</dbReference>
<dbReference type="SUPFAM" id="SSF81442">
    <property type="entry name" value="Cytochrome c oxidase subunit I-like"/>
    <property type="match status" value="1"/>
</dbReference>
<feature type="transmembrane region" description="Helical" evidence="18">
    <location>
        <begin position="290"/>
        <end position="310"/>
    </location>
</feature>
<evidence type="ECO:0000313" key="21">
    <source>
        <dbReference type="Proteomes" id="UP001205311"/>
    </source>
</evidence>
<keyword evidence="12 18" id="KW-0408">Iron</keyword>
<keyword evidence="5 17" id="KW-0349">Heme</keyword>
<name>A0ABT1HV58_STRSD</name>
<evidence type="ECO:0000256" key="5">
    <source>
        <dbReference type="ARBA" id="ARBA00022617"/>
    </source>
</evidence>
<evidence type="ECO:0000256" key="2">
    <source>
        <dbReference type="ARBA" id="ARBA00004673"/>
    </source>
</evidence>
<feature type="transmembrane region" description="Helical" evidence="18">
    <location>
        <begin position="39"/>
        <end position="59"/>
    </location>
</feature>
<dbReference type="EMBL" id="JAMTCP010000016">
    <property type="protein sequence ID" value="MCP2259406.1"/>
    <property type="molecule type" value="Genomic_DNA"/>
</dbReference>
<feature type="transmembrane region" description="Helical" evidence="18">
    <location>
        <begin position="469"/>
        <end position="493"/>
    </location>
</feature>
<keyword evidence="8 18" id="KW-0479">Metal-binding</keyword>
<keyword evidence="13 18" id="KW-0186">Copper</keyword>
<evidence type="ECO:0000256" key="7">
    <source>
        <dbReference type="ARBA" id="ARBA00022692"/>
    </source>
</evidence>
<evidence type="ECO:0000256" key="12">
    <source>
        <dbReference type="ARBA" id="ARBA00023004"/>
    </source>
</evidence>